<dbReference type="OrthoDB" id="1122568at2"/>
<feature type="transmembrane region" description="Helical" evidence="1">
    <location>
        <begin position="108"/>
        <end position="132"/>
    </location>
</feature>
<keyword evidence="1" id="KW-0472">Membrane</keyword>
<feature type="transmembrane region" description="Helical" evidence="1">
    <location>
        <begin position="37"/>
        <end position="57"/>
    </location>
</feature>
<feature type="transmembrane region" description="Helical" evidence="1">
    <location>
        <begin position="153"/>
        <end position="171"/>
    </location>
</feature>
<evidence type="ECO:0000256" key="1">
    <source>
        <dbReference type="SAM" id="Phobius"/>
    </source>
</evidence>
<keyword evidence="2" id="KW-0732">Signal</keyword>
<comment type="caution">
    <text evidence="3">The sequence shown here is derived from an EMBL/GenBank/DDBJ whole genome shotgun (WGS) entry which is preliminary data.</text>
</comment>
<dbReference type="STRING" id="333140.AWW68_07635"/>
<feature type="transmembrane region" description="Helical" evidence="1">
    <location>
        <begin position="69"/>
        <end position="88"/>
    </location>
</feature>
<sequence length="198" mass="22060">MNRKLLFTLALLFLFTLDTLAQQELGNFNQERLQINKVGMMVLGGWALANFGTNGVLLSNPSSNEQGHFYRMNIFWNVVNLGLAIPGLRHSLITDPSTLNLAETVGEYHQMGKVLLMNAGLDVAYITGGFLMKEMAKNREGKRGILRGYGRSLILQGGFLLAFDIILYSVLQSKSNQLTDILNHVQLSPNSVGLVWRF</sequence>
<reference evidence="3 4" key="1">
    <citation type="submission" date="2016-01" db="EMBL/GenBank/DDBJ databases">
        <title>Genome sequencing of Roseivirga spongicola UST030701-084.</title>
        <authorList>
            <person name="Selvaratnam C."/>
            <person name="Thevarajoo S."/>
            <person name="Goh K.M."/>
            <person name="Ee R."/>
            <person name="Chan K.-G."/>
            <person name="Chong C.S."/>
        </authorList>
    </citation>
    <scope>NUCLEOTIDE SEQUENCE [LARGE SCALE GENOMIC DNA]</scope>
    <source>
        <strain evidence="3 4">UST030701-084</strain>
    </source>
</reference>
<keyword evidence="1" id="KW-1133">Transmembrane helix</keyword>
<dbReference type="AlphaFoldDB" id="A0A150XAC8"/>
<protein>
    <recommendedName>
        <fullName evidence="5">Outer membrane protein beta-barrel domain-containing protein</fullName>
    </recommendedName>
</protein>
<dbReference type="RefSeq" id="WP_068219402.1">
    <property type="nucleotide sequence ID" value="NZ_CP139724.1"/>
</dbReference>
<feature type="chain" id="PRO_5007574452" description="Outer membrane protein beta-barrel domain-containing protein" evidence="2">
    <location>
        <begin position="22"/>
        <end position="198"/>
    </location>
</feature>
<evidence type="ECO:0000313" key="4">
    <source>
        <dbReference type="Proteomes" id="UP000075606"/>
    </source>
</evidence>
<dbReference type="EMBL" id="LRPC01000012">
    <property type="protein sequence ID" value="KYG75697.1"/>
    <property type="molecule type" value="Genomic_DNA"/>
</dbReference>
<organism evidence="3 4">
    <name type="scientific">Roseivirga spongicola</name>
    <dbReference type="NCBI Taxonomy" id="333140"/>
    <lineage>
        <taxon>Bacteria</taxon>
        <taxon>Pseudomonadati</taxon>
        <taxon>Bacteroidota</taxon>
        <taxon>Cytophagia</taxon>
        <taxon>Cytophagales</taxon>
        <taxon>Roseivirgaceae</taxon>
        <taxon>Roseivirga</taxon>
    </lineage>
</organism>
<evidence type="ECO:0008006" key="5">
    <source>
        <dbReference type="Google" id="ProtNLM"/>
    </source>
</evidence>
<proteinExistence type="predicted"/>
<keyword evidence="1" id="KW-0812">Transmembrane</keyword>
<evidence type="ECO:0000313" key="3">
    <source>
        <dbReference type="EMBL" id="KYG75697.1"/>
    </source>
</evidence>
<dbReference type="Proteomes" id="UP000075606">
    <property type="component" value="Unassembled WGS sequence"/>
</dbReference>
<evidence type="ECO:0000256" key="2">
    <source>
        <dbReference type="SAM" id="SignalP"/>
    </source>
</evidence>
<dbReference type="InterPro" id="IPR054261">
    <property type="entry name" value="DUF6992"/>
</dbReference>
<accession>A0A150XAC8</accession>
<gene>
    <name evidence="3" type="ORF">AWW68_07635</name>
</gene>
<feature type="signal peptide" evidence="2">
    <location>
        <begin position="1"/>
        <end position="21"/>
    </location>
</feature>
<dbReference type="Pfam" id="PF22503">
    <property type="entry name" value="DUF6992"/>
    <property type="match status" value="1"/>
</dbReference>
<name>A0A150XAC8_9BACT</name>
<keyword evidence="4" id="KW-1185">Reference proteome</keyword>